<dbReference type="AlphaFoldDB" id="A0A371QU49"/>
<reference evidence="1" key="2">
    <citation type="journal article" date="2020" name="bioRxiv">
        <title>A rank-normalized archaeal taxonomy based on genome phylogeny resolves widespread incomplete and uneven classifications.</title>
        <authorList>
            <person name="Rinke C."/>
            <person name="Chuvochina M."/>
            <person name="Mussig A.J."/>
            <person name="Chaumeil P.-A."/>
            <person name="Waite D.W."/>
            <person name="Whitman W.B."/>
            <person name="Parks D.H."/>
            <person name="Hugenholtz P."/>
        </authorList>
    </citation>
    <scope>NUCLEOTIDE SEQUENCE</scope>
    <source>
        <strain evidence="1">UBA8839</strain>
    </source>
</reference>
<evidence type="ECO:0000313" key="5">
    <source>
        <dbReference type="Proteomes" id="UP000257123"/>
    </source>
</evidence>
<gene>
    <name evidence="2" type="ORF">CGL51_14520</name>
    <name evidence="3" type="ORF">CGL52_14225</name>
    <name evidence="1" type="ORF">HA333_01120</name>
</gene>
<reference evidence="4 5" key="1">
    <citation type="submission" date="2017-07" db="EMBL/GenBank/DDBJ databases">
        <title>Draft genome sequence of aerobic hyperthermophilic archaea, Pyrobaculum aerophilum YKB31 and YKB32.</title>
        <authorList>
            <person name="Mochizuki T."/>
            <person name="Berliner A.J."/>
            <person name="Yoshida-Takashima Y."/>
            <person name="Takaki Y."/>
            <person name="Nunoura T."/>
            <person name="Takai K."/>
        </authorList>
    </citation>
    <scope>NUCLEOTIDE SEQUENCE [LARGE SCALE GENOMIC DNA]</scope>
    <source>
        <strain evidence="2 5">YKB31</strain>
        <strain evidence="3 4">YKB32</strain>
    </source>
</reference>
<dbReference type="EMBL" id="NMUE01000096">
    <property type="protein sequence ID" value="RFA92346.1"/>
    <property type="molecule type" value="Genomic_DNA"/>
</dbReference>
<organism evidence="2 5">
    <name type="scientific">Pyrobaculum aerophilum</name>
    <dbReference type="NCBI Taxonomy" id="13773"/>
    <lineage>
        <taxon>Archaea</taxon>
        <taxon>Thermoproteota</taxon>
        <taxon>Thermoprotei</taxon>
        <taxon>Thermoproteales</taxon>
        <taxon>Thermoproteaceae</taxon>
        <taxon>Pyrobaculum</taxon>
    </lineage>
</organism>
<evidence type="ECO:0000313" key="3">
    <source>
        <dbReference type="EMBL" id="RFA94565.1"/>
    </source>
</evidence>
<proteinExistence type="predicted"/>
<evidence type="ECO:0000313" key="1">
    <source>
        <dbReference type="EMBL" id="HII46101.1"/>
    </source>
</evidence>
<dbReference type="Proteomes" id="UP000256877">
    <property type="component" value="Unassembled WGS sequence"/>
</dbReference>
<evidence type="ECO:0000313" key="4">
    <source>
        <dbReference type="Proteomes" id="UP000256877"/>
    </source>
</evidence>
<dbReference type="EMBL" id="DUJP01000007">
    <property type="protein sequence ID" value="HII46101.1"/>
    <property type="molecule type" value="Genomic_DNA"/>
</dbReference>
<evidence type="ECO:0000313" key="2">
    <source>
        <dbReference type="EMBL" id="RFA92346.1"/>
    </source>
</evidence>
<dbReference type="OrthoDB" id="28801at2157"/>
<comment type="caution">
    <text evidence="2">The sequence shown here is derived from an EMBL/GenBank/DDBJ whole genome shotgun (WGS) entry which is preliminary data.</text>
</comment>
<protein>
    <submittedName>
        <fullName evidence="2">Uncharacterized protein</fullName>
    </submittedName>
</protein>
<name>A0A371QU49_9CREN</name>
<dbReference type="GeneID" id="1465212"/>
<dbReference type="Proteomes" id="UP000651120">
    <property type="component" value="Unassembled WGS sequence"/>
</dbReference>
<dbReference type="OMA" id="YYLQICW"/>
<accession>A0A371QU49</accession>
<dbReference type="Proteomes" id="UP000257123">
    <property type="component" value="Unassembled WGS sequence"/>
</dbReference>
<dbReference type="RefSeq" id="WP_011007457.1">
    <property type="nucleotide sequence ID" value="NZ_DUJP01000007.1"/>
</dbReference>
<dbReference type="EMBL" id="NMUF01000081">
    <property type="protein sequence ID" value="RFA94565.1"/>
    <property type="molecule type" value="Genomic_DNA"/>
</dbReference>
<sequence length="124" mass="14120">MSEELTLLVRRRGLLIKKALIKHNGRAVGEYIYVKRGLFEAEAEFDLEDGVLYYLQICWFRRCSVWFDGEPDRPPAAALIKKALAILSEMASFSEAAKAALRAVASWKSRSSQFRTSDLTHRLV</sequence>